<keyword evidence="4" id="KW-1185">Reference proteome</keyword>
<protein>
    <recommendedName>
        <fullName evidence="2">CCHC-type domain-containing protein</fullName>
    </recommendedName>
</protein>
<comment type="caution">
    <text evidence="3">The sequence shown here is derived from an EMBL/GenBank/DDBJ whole genome shotgun (WGS) entry which is preliminary data.</text>
</comment>
<keyword evidence="1" id="KW-0863">Zinc-finger</keyword>
<name>A0A444X5F1_ARAHY</name>
<dbReference type="EMBL" id="SDMP01000020">
    <property type="protein sequence ID" value="RYQ84898.1"/>
    <property type="molecule type" value="Genomic_DNA"/>
</dbReference>
<evidence type="ECO:0000259" key="2">
    <source>
        <dbReference type="PROSITE" id="PS50158"/>
    </source>
</evidence>
<evidence type="ECO:0000313" key="3">
    <source>
        <dbReference type="EMBL" id="RYQ84898.1"/>
    </source>
</evidence>
<sequence length="98" mass="11492">MHDVYKMSEIYKVYRGNFVPMDDPSTWVRYEGAKVIANWTLRCTKKGKSKSTLYLNEMDSRDMCDPRWCTICGREGHSRSRCPQRAGPSSVRVYLCMR</sequence>
<keyword evidence="1" id="KW-0479">Metal-binding</keyword>
<dbReference type="InterPro" id="IPR001878">
    <property type="entry name" value="Znf_CCHC"/>
</dbReference>
<feature type="domain" description="CCHC-type" evidence="2">
    <location>
        <begin position="69"/>
        <end position="84"/>
    </location>
</feature>
<organism evidence="3 4">
    <name type="scientific">Arachis hypogaea</name>
    <name type="common">Peanut</name>
    <dbReference type="NCBI Taxonomy" id="3818"/>
    <lineage>
        <taxon>Eukaryota</taxon>
        <taxon>Viridiplantae</taxon>
        <taxon>Streptophyta</taxon>
        <taxon>Embryophyta</taxon>
        <taxon>Tracheophyta</taxon>
        <taxon>Spermatophyta</taxon>
        <taxon>Magnoliopsida</taxon>
        <taxon>eudicotyledons</taxon>
        <taxon>Gunneridae</taxon>
        <taxon>Pentapetalae</taxon>
        <taxon>rosids</taxon>
        <taxon>fabids</taxon>
        <taxon>Fabales</taxon>
        <taxon>Fabaceae</taxon>
        <taxon>Papilionoideae</taxon>
        <taxon>50 kb inversion clade</taxon>
        <taxon>dalbergioids sensu lato</taxon>
        <taxon>Dalbergieae</taxon>
        <taxon>Pterocarpus clade</taxon>
        <taxon>Arachis</taxon>
    </lineage>
</organism>
<evidence type="ECO:0000256" key="1">
    <source>
        <dbReference type="PROSITE-ProRule" id="PRU00047"/>
    </source>
</evidence>
<dbReference type="SUPFAM" id="SSF57756">
    <property type="entry name" value="Retrovirus zinc finger-like domains"/>
    <property type="match status" value="1"/>
</dbReference>
<dbReference type="GO" id="GO:0003676">
    <property type="term" value="F:nucleic acid binding"/>
    <property type="evidence" value="ECO:0007669"/>
    <property type="project" value="InterPro"/>
</dbReference>
<reference evidence="3 4" key="1">
    <citation type="submission" date="2019-01" db="EMBL/GenBank/DDBJ databases">
        <title>Sequencing of cultivated peanut Arachis hypogaea provides insights into genome evolution and oil improvement.</title>
        <authorList>
            <person name="Chen X."/>
        </authorList>
    </citation>
    <scope>NUCLEOTIDE SEQUENCE [LARGE SCALE GENOMIC DNA]</scope>
    <source>
        <strain evidence="4">cv. Fuhuasheng</strain>
        <tissue evidence="3">Leaves</tissue>
    </source>
</reference>
<evidence type="ECO:0000313" key="4">
    <source>
        <dbReference type="Proteomes" id="UP000289738"/>
    </source>
</evidence>
<gene>
    <name evidence="3" type="ORF">Ahy_B10g104406</name>
</gene>
<dbReference type="Proteomes" id="UP000289738">
    <property type="component" value="Chromosome B10"/>
</dbReference>
<dbReference type="GO" id="GO:0008270">
    <property type="term" value="F:zinc ion binding"/>
    <property type="evidence" value="ECO:0007669"/>
    <property type="project" value="UniProtKB-KW"/>
</dbReference>
<keyword evidence="1" id="KW-0862">Zinc</keyword>
<dbReference type="PROSITE" id="PS50158">
    <property type="entry name" value="ZF_CCHC"/>
    <property type="match status" value="1"/>
</dbReference>
<dbReference type="AlphaFoldDB" id="A0A444X5F1"/>
<proteinExistence type="predicted"/>
<accession>A0A444X5F1</accession>
<dbReference type="InterPro" id="IPR036875">
    <property type="entry name" value="Znf_CCHC_sf"/>
</dbReference>